<dbReference type="GeneID" id="34554318"/>
<dbReference type="RefSeq" id="XP_022480569.1">
    <property type="nucleotide sequence ID" value="XM_022612808.1"/>
</dbReference>
<keyword evidence="2" id="KW-1185">Reference proteome</keyword>
<dbReference type="AlphaFoldDB" id="A0A1G4BQ42"/>
<evidence type="ECO:0000313" key="2">
    <source>
        <dbReference type="Proteomes" id="UP000176998"/>
    </source>
</evidence>
<gene>
    <name evidence="1" type="ORF">CORC01_01152</name>
</gene>
<proteinExistence type="predicted"/>
<accession>A0A1G4BQ42</accession>
<dbReference type="Proteomes" id="UP000176998">
    <property type="component" value="Unassembled WGS sequence"/>
</dbReference>
<comment type="caution">
    <text evidence="1">The sequence shown here is derived from an EMBL/GenBank/DDBJ whole genome shotgun (WGS) entry which is preliminary data.</text>
</comment>
<name>A0A1G4BQ42_9PEZI</name>
<protein>
    <submittedName>
        <fullName evidence="1">Uncharacterized protein</fullName>
    </submittedName>
</protein>
<sequence length="125" mass="14404">MHQRIKAYGAVDGEEDLCRHSRRDCVCTITLKKRVDLRFEFFCVVLQLGTKRLLVLGSFALWDGDERVFRIESPAIRVWESVIGRSMEDPKGATKTSQQETRSYSLRAASVIRRGSSEMFHHERG</sequence>
<dbReference type="EMBL" id="MJBS01000006">
    <property type="protein sequence ID" value="OHF03433.1"/>
    <property type="molecule type" value="Genomic_DNA"/>
</dbReference>
<evidence type="ECO:0000313" key="1">
    <source>
        <dbReference type="EMBL" id="OHF03433.1"/>
    </source>
</evidence>
<organism evidence="1 2">
    <name type="scientific">Colletotrichum orchidophilum</name>
    <dbReference type="NCBI Taxonomy" id="1209926"/>
    <lineage>
        <taxon>Eukaryota</taxon>
        <taxon>Fungi</taxon>
        <taxon>Dikarya</taxon>
        <taxon>Ascomycota</taxon>
        <taxon>Pezizomycotina</taxon>
        <taxon>Sordariomycetes</taxon>
        <taxon>Hypocreomycetidae</taxon>
        <taxon>Glomerellales</taxon>
        <taxon>Glomerellaceae</taxon>
        <taxon>Colletotrichum</taxon>
    </lineage>
</organism>
<reference evidence="1 2" key="1">
    <citation type="submission" date="2016-09" db="EMBL/GenBank/DDBJ databases">
        <authorList>
            <person name="Capua I."/>
            <person name="De Benedictis P."/>
            <person name="Joannis T."/>
            <person name="Lombin L.H."/>
            <person name="Cattoli G."/>
        </authorList>
    </citation>
    <scope>NUCLEOTIDE SEQUENCE [LARGE SCALE GENOMIC DNA]</scope>
    <source>
        <strain evidence="1 2">IMI 309357</strain>
    </source>
</reference>